<keyword evidence="1" id="KW-0963">Cytoplasm</keyword>
<dbReference type="PANTHER" id="PTHR22947:SF41">
    <property type="entry name" value="MAJOR SPERM PROTEIN"/>
    <property type="match status" value="1"/>
</dbReference>
<dbReference type="PROSITE" id="PS50202">
    <property type="entry name" value="MSP"/>
    <property type="match status" value="1"/>
</dbReference>
<evidence type="ECO:0000259" key="3">
    <source>
        <dbReference type="PROSITE" id="PS50202"/>
    </source>
</evidence>
<dbReference type="Gene3D" id="2.60.40.10">
    <property type="entry name" value="Immunoglobulins"/>
    <property type="match status" value="1"/>
</dbReference>
<reference evidence="4" key="1">
    <citation type="submission" date="2022-11" db="EMBL/GenBank/DDBJ databases">
        <authorList>
            <person name="Kikuchi T."/>
        </authorList>
    </citation>
    <scope>NUCLEOTIDE SEQUENCE</scope>
    <source>
        <strain evidence="4">PS1010</strain>
    </source>
</reference>
<comment type="caution">
    <text evidence="4">The sequence shown here is derived from an EMBL/GenBank/DDBJ whole genome shotgun (WGS) entry which is preliminary data.</text>
</comment>
<organism evidence="4 5">
    <name type="scientific">Caenorhabditis angaria</name>
    <dbReference type="NCBI Taxonomy" id="860376"/>
    <lineage>
        <taxon>Eukaryota</taxon>
        <taxon>Metazoa</taxon>
        <taxon>Ecdysozoa</taxon>
        <taxon>Nematoda</taxon>
        <taxon>Chromadorea</taxon>
        <taxon>Rhabditida</taxon>
        <taxon>Rhabditina</taxon>
        <taxon>Rhabditomorpha</taxon>
        <taxon>Rhabditoidea</taxon>
        <taxon>Rhabditidae</taxon>
        <taxon>Peloderinae</taxon>
        <taxon>Caenorhabditis</taxon>
    </lineage>
</organism>
<feature type="compositionally biased region" description="Low complexity" evidence="2">
    <location>
        <begin position="151"/>
        <end position="163"/>
    </location>
</feature>
<feature type="compositionally biased region" description="Basic residues" evidence="2">
    <location>
        <begin position="89"/>
        <end position="112"/>
    </location>
</feature>
<keyword evidence="1" id="KW-0206">Cytoskeleton</keyword>
<dbReference type="InterPro" id="IPR051774">
    <property type="entry name" value="Sperm-specific_class_P"/>
</dbReference>
<accession>A0A9P1MZ80</accession>
<dbReference type="InterPro" id="IPR000535">
    <property type="entry name" value="MSP_dom"/>
</dbReference>
<comment type="function">
    <text evidence="1">Central component in molecular interactions underlying sperm crawling. Forms an extensive filament system that extends from sperm villipoda, along the leading edge of the pseudopod.</text>
</comment>
<dbReference type="InterPro" id="IPR013783">
    <property type="entry name" value="Ig-like_fold"/>
</dbReference>
<feature type="region of interest" description="Disordered" evidence="2">
    <location>
        <begin position="18"/>
        <end position="185"/>
    </location>
</feature>
<keyword evidence="5" id="KW-1185">Reference proteome</keyword>
<feature type="compositionally biased region" description="Basic and acidic residues" evidence="2">
    <location>
        <begin position="131"/>
        <end position="148"/>
    </location>
</feature>
<dbReference type="OrthoDB" id="5866971at2759"/>
<proteinExistence type="predicted"/>
<dbReference type="SUPFAM" id="SSF49354">
    <property type="entry name" value="PapD-like"/>
    <property type="match status" value="1"/>
</dbReference>
<dbReference type="InterPro" id="IPR008962">
    <property type="entry name" value="PapD-like_sf"/>
</dbReference>
<dbReference type="AlphaFoldDB" id="A0A9P1MZ80"/>
<evidence type="ECO:0000313" key="5">
    <source>
        <dbReference type="Proteomes" id="UP001152747"/>
    </source>
</evidence>
<dbReference type="Pfam" id="PF00635">
    <property type="entry name" value="Motile_Sperm"/>
    <property type="match status" value="1"/>
</dbReference>
<protein>
    <recommendedName>
        <fullName evidence="1">Major sperm protein</fullName>
    </recommendedName>
</protein>
<evidence type="ECO:0000256" key="1">
    <source>
        <dbReference type="RuleBase" id="RU003425"/>
    </source>
</evidence>
<dbReference type="Proteomes" id="UP001152747">
    <property type="component" value="Unassembled WGS sequence"/>
</dbReference>
<feature type="compositionally biased region" description="Basic residues" evidence="2">
    <location>
        <begin position="29"/>
        <end position="80"/>
    </location>
</feature>
<evidence type="ECO:0000313" key="4">
    <source>
        <dbReference type="EMBL" id="CAI5445704.1"/>
    </source>
</evidence>
<feature type="domain" description="MSP" evidence="3">
    <location>
        <begin position="174"/>
        <end position="282"/>
    </location>
</feature>
<dbReference type="EMBL" id="CANHGI010000003">
    <property type="protein sequence ID" value="CAI5445704.1"/>
    <property type="molecule type" value="Genomic_DNA"/>
</dbReference>
<feature type="compositionally biased region" description="Polar residues" evidence="2">
    <location>
        <begin position="164"/>
        <end position="177"/>
    </location>
</feature>
<gene>
    <name evidence="4" type="ORF">CAMP_LOCUS8341</name>
</gene>
<sequence length="282" mass="30276">MMLLSAIVAAGTAGTIVFCGQNDRDAKRNKSSKSKKGGKSGKSSGKSKKNASKRKSSRSRKSSKSSKSKRSSSKSKKSSKAGKSSRSGKSGKSKRSKSSKSKRSSKSKKPTAKKIGELDKTQKSSKSSRSSKCDKKKGSDREALKKVPNDSSYKFKSSSCSQSNGPSDSIKASNMRATPNKLPFDKHGGLETVKIANNSGARKAFKVKCTDNMLYNVNPVYGFADDGETFNIDVLRNNGELKTDNLVILATNVTKDDIDAKKVFANAPPEREMVIVPLIAAK</sequence>
<dbReference type="PANTHER" id="PTHR22947">
    <property type="entry name" value="MAJOR SPERM PROTEIN"/>
    <property type="match status" value="1"/>
</dbReference>
<evidence type="ECO:0000256" key="2">
    <source>
        <dbReference type="SAM" id="MobiDB-lite"/>
    </source>
</evidence>
<name>A0A9P1MZ80_9PELO</name>